<protein>
    <submittedName>
        <fullName evidence="1">Uncharacterized protein</fullName>
    </submittedName>
</protein>
<organism evidence="1 2">
    <name type="scientific">Candidatus Dojkabacteria bacterium HGW-Dojkabacteria-1</name>
    <dbReference type="NCBI Taxonomy" id="2013761"/>
    <lineage>
        <taxon>Bacteria</taxon>
        <taxon>Candidatus Dojkabacteria</taxon>
    </lineage>
</organism>
<proteinExistence type="predicted"/>
<dbReference type="EMBL" id="PHAO01000001">
    <property type="protein sequence ID" value="PKN02699.1"/>
    <property type="molecule type" value="Genomic_DNA"/>
</dbReference>
<dbReference type="Proteomes" id="UP000233417">
    <property type="component" value="Unassembled WGS sequence"/>
</dbReference>
<reference evidence="1 2" key="1">
    <citation type="journal article" date="2017" name="ISME J.">
        <title>Potential for microbial H2 and metal transformations associated with novel bacteria and archaea in deep terrestrial subsurface sediments.</title>
        <authorList>
            <person name="Hernsdorf A.W."/>
            <person name="Amano Y."/>
            <person name="Miyakawa K."/>
            <person name="Ise K."/>
            <person name="Suzuki Y."/>
            <person name="Anantharaman K."/>
            <person name="Probst A."/>
            <person name="Burstein D."/>
            <person name="Thomas B.C."/>
            <person name="Banfield J.F."/>
        </authorList>
    </citation>
    <scope>NUCLEOTIDE SEQUENCE [LARGE SCALE GENOMIC DNA]</scope>
    <source>
        <strain evidence="1">HGW-Dojkabacteria-1</strain>
    </source>
</reference>
<accession>A0A2N2F3D7</accession>
<comment type="caution">
    <text evidence="1">The sequence shown here is derived from an EMBL/GenBank/DDBJ whole genome shotgun (WGS) entry which is preliminary data.</text>
</comment>
<evidence type="ECO:0000313" key="1">
    <source>
        <dbReference type="EMBL" id="PKN02699.1"/>
    </source>
</evidence>
<dbReference type="AlphaFoldDB" id="A0A2N2F3D7"/>
<sequence length="136" mass="15661">MADIKDDIEKGDDYIWEWAEPGRIDGTSLIILNENLAAAMGIANSVFPVLEGKESENLNKFVRKFYQENILEIENLDLLVQNLFLLRSIDLQMRETKELLKREIMLNCAQVALTDILLLIADNPSLFAEIDNRMKY</sequence>
<gene>
    <name evidence="1" type="ORF">CVU76_01535</name>
</gene>
<evidence type="ECO:0000313" key="2">
    <source>
        <dbReference type="Proteomes" id="UP000233417"/>
    </source>
</evidence>
<name>A0A2N2F3D7_9BACT</name>